<feature type="compositionally biased region" description="Basic and acidic residues" evidence="1">
    <location>
        <begin position="323"/>
        <end position="333"/>
    </location>
</feature>
<dbReference type="Proteomes" id="UP000521943">
    <property type="component" value="Unassembled WGS sequence"/>
</dbReference>
<proteinExistence type="predicted"/>
<accession>A0A8H6HYS4</accession>
<gene>
    <name evidence="2" type="ORF">DFP72DRAFT_1045920</name>
</gene>
<feature type="region of interest" description="Disordered" evidence="1">
    <location>
        <begin position="323"/>
        <end position="353"/>
    </location>
</feature>
<name>A0A8H6HYS4_9AGAR</name>
<evidence type="ECO:0000313" key="2">
    <source>
        <dbReference type="EMBL" id="KAF6754807.1"/>
    </source>
</evidence>
<reference evidence="2 3" key="1">
    <citation type="submission" date="2020-07" db="EMBL/GenBank/DDBJ databases">
        <title>Comparative genomics of pyrophilous fungi reveals a link between fire events and developmental genes.</title>
        <authorList>
            <consortium name="DOE Joint Genome Institute"/>
            <person name="Steindorff A.S."/>
            <person name="Carver A."/>
            <person name="Calhoun S."/>
            <person name="Stillman K."/>
            <person name="Liu H."/>
            <person name="Lipzen A."/>
            <person name="Pangilinan J."/>
            <person name="Labutti K."/>
            <person name="Bruns T.D."/>
            <person name="Grigoriev I.V."/>
        </authorList>
    </citation>
    <scope>NUCLEOTIDE SEQUENCE [LARGE SCALE GENOMIC DNA]</scope>
    <source>
        <strain evidence="2 3">CBS 144469</strain>
    </source>
</reference>
<keyword evidence="3" id="KW-1185">Reference proteome</keyword>
<dbReference type="EMBL" id="JACGCI010000033">
    <property type="protein sequence ID" value="KAF6754807.1"/>
    <property type="molecule type" value="Genomic_DNA"/>
</dbReference>
<dbReference type="AlphaFoldDB" id="A0A8H6HYS4"/>
<sequence length="353" mass="39144">MSIFLKDNHCCCNSASEFSHPDNVNNACGGPVISSYSSLEHVFGPRWSSYRPMHQFSSPNSSHDRGDRSQTTPVAAAQWGGGLFFPQREEHVQNDYVAILPATPAFPGRSWGLHEAPTNQLYGGVIGGVSGDGHSRQSIDGDPAVSHYPPHIKLHTPGAGATVSTVTSPSCAFRPLKRKATDEEPSPSVETISKHIPCRALDKDDPLMQKYLESTFDSVATATPAFFEANRFSCPVSETCPFIAGTDGNIWVHLTSEHREVCGKYKRGHKFKCPLGCGEIHDTHTIERHLWILQHATPRYRLACVSEKCKVFPSANPFYFKQHSEERSSDRKHSTGFRLINEEAGRRTKRARK</sequence>
<dbReference type="OrthoDB" id="10287516at2759"/>
<protein>
    <submittedName>
        <fullName evidence="2">Uncharacterized protein</fullName>
    </submittedName>
</protein>
<evidence type="ECO:0000256" key="1">
    <source>
        <dbReference type="SAM" id="MobiDB-lite"/>
    </source>
</evidence>
<organism evidence="2 3">
    <name type="scientific">Ephemerocybe angulata</name>
    <dbReference type="NCBI Taxonomy" id="980116"/>
    <lineage>
        <taxon>Eukaryota</taxon>
        <taxon>Fungi</taxon>
        <taxon>Dikarya</taxon>
        <taxon>Basidiomycota</taxon>
        <taxon>Agaricomycotina</taxon>
        <taxon>Agaricomycetes</taxon>
        <taxon>Agaricomycetidae</taxon>
        <taxon>Agaricales</taxon>
        <taxon>Agaricineae</taxon>
        <taxon>Psathyrellaceae</taxon>
        <taxon>Ephemerocybe</taxon>
    </lineage>
</organism>
<evidence type="ECO:0000313" key="3">
    <source>
        <dbReference type="Proteomes" id="UP000521943"/>
    </source>
</evidence>
<comment type="caution">
    <text evidence="2">The sequence shown here is derived from an EMBL/GenBank/DDBJ whole genome shotgun (WGS) entry which is preliminary data.</text>
</comment>